<evidence type="ECO:0000256" key="2">
    <source>
        <dbReference type="ARBA" id="ARBA00023002"/>
    </source>
</evidence>
<sequence length="381" mass="41511">MAGRPDSLDHNVYCIADLIEFCNKRTSKTTSEYIAGGAMDMITTKDNCAAFDRYRLLPRVMKDVRRVDPSSECWGVKTSMPLGFSPTGLHGVAHPHRELGVSRAAAKRGVPMCLSSWANSSIEDVIQQGKHSGIPYAMQLSVVEDAGANLYTIQKAEAAGAKALWVTCDLPILGRRLNEYKNNFSIPEGMTVPNIPPEVDFRAAGKNPRMAYDRGLTWEKVRWFKQHTKMEVWLKGIMDPEDADLAVKAGADGIIVSNHGGRQLDGISSTLDALPGVVAAVAGRIPVHFDGGIRRGTDIFKALALGADFCFVGRIALWGLGYNGDEGVSLALKLLYDEFFDTMTMVGVNSVKEIGLQHVARLTADGSLARFNTGKKLNPRL</sequence>
<gene>
    <name evidence="9" type="ORF">HRR80_008228</name>
</gene>
<name>A0AAN6ELW8_EXODE</name>
<dbReference type="PROSITE" id="PS51349">
    <property type="entry name" value="FMN_HYDROXY_ACID_DH_2"/>
    <property type="match status" value="1"/>
</dbReference>
<feature type="binding site" evidence="7">
    <location>
        <begin position="290"/>
        <end position="294"/>
    </location>
    <ligand>
        <name>FMN</name>
        <dbReference type="ChEBI" id="CHEBI:58210"/>
    </ligand>
</feature>
<dbReference type="Gene3D" id="3.20.20.70">
    <property type="entry name" value="Aldolase class I"/>
    <property type="match status" value="1"/>
</dbReference>
<comment type="cofactor">
    <cofactor evidence="1">
        <name>FMN</name>
        <dbReference type="ChEBI" id="CHEBI:58210"/>
    </cofactor>
</comment>
<comment type="caution">
    <text evidence="9">The sequence shown here is derived from an EMBL/GenBank/DDBJ whole genome shotgun (WGS) entry which is preliminary data.</text>
</comment>
<organism evidence="9 10">
    <name type="scientific">Exophiala dermatitidis</name>
    <name type="common">Black yeast-like fungus</name>
    <name type="synonym">Wangiella dermatitidis</name>
    <dbReference type="NCBI Taxonomy" id="5970"/>
    <lineage>
        <taxon>Eukaryota</taxon>
        <taxon>Fungi</taxon>
        <taxon>Dikarya</taxon>
        <taxon>Ascomycota</taxon>
        <taxon>Pezizomycotina</taxon>
        <taxon>Eurotiomycetes</taxon>
        <taxon>Chaetothyriomycetidae</taxon>
        <taxon>Chaetothyriales</taxon>
        <taxon>Herpotrichiellaceae</taxon>
        <taxon>Exophiala</taxon>
    </lineage>
</organism>
<proteinExistence type="inferred from homology"/>
<feature type="binding site" evidence="7">
    <location>
        <position position="259"/>
    </location>
    <ligand>
        <name>glyoxylate</name>
        <dbReference type="ChEBI" id="CHEBI:36655"/>
    </ligand>
</feature>
<dbReference type="InterPro" id="IPR012133">
    <property type="entry name" value="Alpha-hydoxy_acid_DH_FMN"/>
</dbReference>
<evidence type="ECO:0000256" key="6">
    <source>
        <dbReference type="PIRSR" id="PIRSR000138-1"/>
    </source>
</evidence>
<evidence type="ECO:0000256" key="4">
    <source>
        <dbReference type="ARBA" id="ARBA00073420"/>
    </source>
</evidence>
<dbReference type="PANTHER" id="PTHR10578">
    <property type="entry name" value="S -2-HYDROXY-ACID OXIDASE-RELATED"/>
    <property type="match status" value="1"/>
</dbReference>
<dbReference type="GO" id="GO:0016491">
    <property type="term" value="F:oxidoreductase activity"/>
    <property type="evidence" value="ECO:0007669"/>
    <property type="project" value="UniProtKB-KW"/>
</dbReference>
<protein>
    <recommendedName>
        <fullName evidence="4">Oxidase FUB9</fullName>
    </recommendedName>
    <alternativeName>
        <fullName evidence="5">Fusaric acid biosynthesis protein 9</fullName>
    </alternativeName>
</protein>
<keyword evidence="7" id="KW-0285">Flavoprotein</keyword>
<dbReference type="Proteomes" id="UP001161757">
    <property type="component" value="Unassembled WGS sequence"/>
</dbReference>
<accession>A0AAN6ELW8</accession>
<evidence type="ECO:0000259" key="8">
    <source>
        <dbReference type="PROSITE" id="PS51349"/>
    </source>
</evidence>
<keyword evidence="7" id="KW-0288">FMN</keyword>
<dbReference type="CDD" id="cd02809">
    <property type="entry name" value="alpha_hydroxyacid_oxid_FMN"/>
    <property type="match status" value="1"/>
</dbReference>
<feature type="binding site" evidence="7">
    <location>
        <position position="139"/>
    </location>
    <ligand>
        <name>FMN</name>
        <dbReference type="ChEBI" id="CHEBI:58210"/>
    </ligand>
</feature>
<feature type="binding site" evidence="7">
    <location>
        <position position="235"/>
    </location>
    <ligand>
        <name>FMN</name>
        <dbReference type="ChEBI" id="CHEBI:58210"/>
    </ligand>
</feature>
<feature type="binding site" evidence="7">
    <location>
        <position position="115"/>
    </location>
    <ligand>
        <name>FMN</name>
        <dbReference type="ChEBI" id="CHEBI:58210"/>
    </ligand>
</feature>
<evidence type="ECO:0000256" key="1">
    <source>
        <dbReference type="ARBA" id="ARBA00001917"/>
    </source>
</evidence>
<dbReference type="InterPro" id="IPR008259">
    <property type="entry name" value="FMN_hydac_DH_AS"/>
</dbReference>
<feature type="binding site" evidence="7">
    <location>
        <begin position="86"/>
        <end position="88"/>
    </location>
    <ligand>
        <name>FMN</name>
        <dbReference type="ChEBI" id="CHEBI:58210"/>
    </ligand>
</feature>
<dbReference type="Pfam" id="PF01070">
    <property type="entry name" value="FMN_dh"/>
    <property type="match status" value="1"/>
</dbReference>
<dbReference type="GO" id="GO:0005737">
    <property type="term" value="C:cytoplasm"/>
    <property type="evidence" value="ECO:0007669"/>
    <property type="project" value="UniProtKB-ARBA"/>
</dbReference>
<dbReference type="EMBL" id="JAJGCB010000023">
    <property type="protein sequence ID" value="KAJ8987593.1"/>
    <property type="molecule type" value="Genomic_DNA"/>
</dbReference>
<evidence type="ECO:0000256" key="3">
    <source>
        <dbReference type="ARBA" id="ARBA00024042"/>
    </source>
</evidence>
<dbReference type="InterPro" id="IPR037396">
    <property type="entry name" value="FMN_HAD"/>
</dbReference>
<reference evidence="9" key="1">
    <citation type="submission" date="2023-01" db="EMBL/GenBank/DDBJ databases">
        <title>Exophiala dermititidis isolated from Cystic Fibrosis Patient.</title>
        <authorList>
            <person name="Kurbessoian T."/>
            <person name="Crocker A."/>
            <person name="Murante D."/>
            <person name="Hogan D.A."/>
            <person name="Stajich J.E."/>
        </authorList>
    </citation>
    <scope>NUCLEOTIDE SEQUENCE</scope>
    <source>
        <strain evidence="9">Ex8</strain>
    </source>
</reference>
<feature type="active site" description="Proton acceptor" evidence="6">
    <location>
        <position position="259"/>
    </location>
</feature>
<feature type="binding site" evidence="7">
    <location>
        <position position="33"/>
    </location>
    <ligand>
        <name>glyoxylate</name>
        <dbReference type="ChEBI" id="CHEBI:36655"/>
    </ligand>
</feature>
<feature type="binding site" evidence="7">
    <location>
        <begin position="313"/>
        <end position="314"/>
    </location>
    <ligand>
        <name>FMN</name>
        <dbReference type="ChEBI" id="CHEBI:58210"/>
    </ligand>
</feature>
<dbReference type="PROSITE" id="PS00557">
    <property type="entry name" value="FMN_HYDROXY_ACID_DH_1"/>
    <property type="match status" value="1"/>
</dbReference>
<evidence type="ECO:0000256" key="5">
    <source>
        <dbReference type="ARBA" id="ARBA00083297"/>
    </source>
</evidence>
<dbReference type="SUPFAM" id="SSF51395">
    <property type="entry name" value="FMN-linked oxidoreductases"/>
    <property type="match status" value="1"/>
</dbReference>
<feature type="binding site" evidence="7">
    <location>
        <position position="257"/>
    </location>
    <ligand>
        <name>FMN</name>
        <dbReference type="ChEBI" id="CHEBI:58210"/>
    </ligand>
</feature>
<evidence type="ECO:0000313" key="9">
    <source>
        <dbReference type="EMBL" id="KAJ8987593.1"/>
    </source>
</evidence>
<dbReference type="InterPro" id="IPR013785">
    <property type="entry name" value="Aldolase_TIM"/>
</dbReference>
<dbReference type="PIRSF" id="PIRSF000138">
    <property type="entry name" value="Al-hdrx_acd_dh"/>
    <property type="match status" value="1"/>
</dbReference>
<comment type="similarity">
    <text evidence="3">Belongs to the FMN-dependent alpha-hydroxy acid dehydrogenase family.</text>
</comment>
<dbReference type="PANTHER" id="PTHR10578:SF149">
    <property type="entry name" value="2-HYDROXYACID OXIDASE 2"/>
    <property type="match status" value="1"/>
</dbReference>
<feature type="binding site" evidence="7">
    <location>
        <position position="167"/>
    </location>
    <ligand>
        <name>glyoxylate</name>
        <dbReference type="ChEBI" id="CHEBI:36655"/>
    </ligand>
</feature>
<feature type="binding site" evidence="7">
    <location>
        <position position="262"/>
    </location>
    <ligand>
        <name>glyoxylate</name>
        <dbReference type="ChEBI" id="CHEBI:36655"/>
    </ligand>
</feature>
<evidence type="ECO:0000313" key="10">
    <source>
        <dbReference type="Proteomes" id="UP001161757"/>
    </source>
</evidence>
<dbReference type="InterPro" id="IPR000262">
    <property type="entry name" value="FMN-dep_DH"/>
</dbReference>
<evidence type="ECO:0000256" key="7">
    <source>
        <dbReference type="PIRSR" id="PIRSR000138-2"/>
    </source>
</evidence>
<dbReference type="GO" id="GO:0010181">
    <property type="term" value="F:FMN binding"/>
    <property type="evidence" value="ECO:0007669"/>
    <property type="project" value="InterPro"/>
</dbReference>
<dbReference type="FunFam" id="3.20.20.70:FF:000056">
    <property type="entry name" value="hydroxyacid oxidase 2"/>
    <property type="match status" value="1"/>
</dbReference>
<keyword evidence="2" id="KW-0560">Oxidoreductase</keyword>
<dbReference type="AlphaFoldDB" id="A0AAN6ELW8"/>
<feature type="domain" description="FMN hydroxy acid dehydrogenase" evidence="8">
    <location>
        <begin position="7"/>
        <end position="364"/>
    </location>
</feature>
<feature type="binding site" evidence="7">
    <location>
        <position position="176"/>
    </location>
    <ligand>
        <name>glyoxylate</name>
        <dbReference type="ChEBI" id="CHEBI:36655"/>
    </ligand>
</feature>